<dbReference type="RefSeq" id="WP_012523715.1">
    <property type="nucleotide sequence ID" value="NC_011144.1"/>
</dbReference>
<dbReference type="Proteomes" id="UP000001868">
    <property type="component" value="Chromosome"/>
</dbReference>
<feature type="domain" description="DUF6265" evidence="1">
    <location>
        <begin position="23"/>
        <end position="130"/>
    </location>
</feature>
<accession>B4RA73</accession>
<dbReference type="OrthoDB" id="5382295at2"/>
<evidence type="ECO:0000313" key="3">
    <source>
        <dbReference type="Proteomes" id="UP000001868"/>
    </source>
</evidence>
<evidence type="ECO:0000259" key="1">
    <source>
        <dbReference type="Pfam" id="PF19780"/>
    </source>
</evidence>
<sequence length="151" mass="16470">MIVAGLVAAAVLAGAAADVGELSWMSGAWVQERPDGTLVQETWLAPRDGVMAGVSQTNRPGRKPFVEYVRISAEPAGIIFTALLPGQAPTAFVMLPRAEGGAEGEAVFENKAHDFPQRVFYRRCGEDLCAGIEGLQDGKPRREEWRYRRVR</sequence>
<organism evidence="2 3">
    <name type="scientific">Phenylobacterium zucineum (strain HLK1)</name>
    <dbReference type="NCBI Taxonomy" id="450851"/>
    <lineage>
        <taxon>Bacteria</taxon>
        <taxon>Pseudomonadati</taxon>
        <taxon>Pseudomonadota</taxon>
        <taxon>Alphaproteobacteria</taxon>
        <taxon>Caulobacterales</taxon>
        <taxon>Caulobacteraceae</taxon>
        <taxon>Phenylobacterium</taxon>
    </lineage>
</organism>
<keyword evidence="3" id="KW-1185">Reference proteome</keyword>
<reference evidence="2 3" key="1">
    <citation type="journal article" date="2008" name="BMC Genomics">
        <title>Complete genome of Phenylobacterium zucineum - a novel facultative intracellular bacterium isolated from human erythroleukemia cell line K562.</title>
        <authorList>
            <person name="Luo Y."/>
            <person name="Xu X."/>
            <person name="Ding Z."/>
            <person name="Liu Z."/>
            <person name="Zhang B."/>
            <person name="Yan Z."/>
            <person name="Sun J."/>
            <person name="Hu S."/>
            <person name="Hu X."/>
        </authorList>
    </citation>
    <scope>NUCLEOTIDE SEQUENCE [LARGE SCALE GENOMIC DNA]</scope>
    <source>
        <strain evidence="2 3">HLK1</strain>
    </source>
</reference>
<protein>
    <recommendedName>
        <fullName evidence="1">DUF6265 domain-containing protein</fullName>
    </recommendedName>
</protein>
<dbReference type="Pfam" id="PF19780">
    <property type="entry name" value="DUF6265"/>
    <property type="match status" value="1"/>
</dbReference>
<dbReference type="STRING" id="450851.PHZ_c3168"/>
<dbReference type="EMBL" id="CP000747">
    <property type="protein sequence ID" value="ACG79577.1"/>
    <property type="molecule type" value="Genomic_DNA"/>
</dbReference>
<dbReference type="HOGENOM" id="CLU_128778_1_0_5"/>
<gene>
    <name evidence="2" type="ordered locus">PHZ_c3168</name>
</gene>
<evidence type="ECO:0000313" key="2">
    <source>
        <dbReference type="EMBL" id="ACG79577.1"/>
    </source>
</evidence>
<dbReference type="eggNOG" id="ENOG503339H">
    <property type="taxonomic scope" value="Bacteria"/>
</dbReference>
<dbReference type="InterPro" id="IPR046232">
    <property type="entry name" value="DUF6265"/>
</dbReference>
<dbReference type="AlphaFoldDB" id="B4RA73"/>
<dbReference type="KEGG" id="pzu:PHZ_c3168"/>
<proteinExistence type="predicted"/>
<name>B4RA73_PHEZH</name>